<dbReference type="InParanoid" id="G5AHG9"/>
<sequence length="148" mass="16988">MNPSNLQQEMDALNTRGAELKKMIDDTHPVARIAEEKAKKFASDYKGVQAEEAEKIAEASAKAEEKVRKMTAKLKAAKEEAQLTSLQREWLVKREKAFGDMDRARKENVDISSKLIELERQYLNTQRHYQELRDQLQTVNGVADIKLE</sequence>
<feature type="coiled-coil region" evidence="1">
    <location>
        <begin position="53"/>
        <end position="135"/>
    </location>
</feature>
<keyword evidence="3" id="KW-1185">Reference proteome</keyword>
<protein>
    <submittedName>
        <fullName evidence="2">Uncharacterized protein</fullName>
    </submittedName>
</protein>
<keyword evidence="1" id="KW-0175">Coiled coil</keyword>
<dbReference type="Proteomes" id="UP000002640">
    <property type="component" value="Unassembled WGS sequence"/>
</dbReference>
<dbReference type="SMR" id="G5AHG9"/>
<reference evidence="2 3" key="1">
    <citation type="journal article" date="2006" name="Science">
        <title>Phytophthora genome sequences uncover evolutionary origins and mechanisms of pathogenesis.</title>
        <authorList>
            <person name="Tyler B.M."/>
            <person name="Tripathy S."/>
            <person name="Zhang X."/>
            <person name="Dehal P."/>
            <person name="Jiang R.H."/>
            <person name="Aerts A."/>
            <person name="Arredondo F.D."/>
            <person name="Baxter L."/>
            <person name="Bensasson D."/>
            <person name="Beynon J.L."/>
            <person name="Chapman J."/>
            <person name="Damasceno C.M."/>
            <person name="Dorrance A.E."/>
            <person name="Dou D."/>
            <person name="Dickerman A.W."/>
            <person name="Dubchak I.L."/>
            <person name="Garbelotto M."/>
            <person name="Gijzen M."/>
            <person name="Gordon S.G."/>
            <person name="Govers F."/>
            <person name="Grunwald N.J."/>
            <person name="Huang W."/>
            <person name="Ivors K.L."/>
            <person name="Jones R.W."/>
            <person name="Kamoun S."/>
            <person name="Krampis K."/>
            <person name="Lamour K.H."/>
            <person name="Lee M.K."/>
            <person name="McDonald W.H."/>
            <person name="Medina M."/>
            <person name="Meijer H.J."/>
            <person name="Nordberg E.K."/>
            <person name="Maclean D.J."/>
            <person name="Ospina-Giraldo M.D."/>
            <person name="Morris P.F."/>
            <person name="Phuntumart V."/>
            <person name="Putnam N.H."/>
            <person name="Rash S."/>
            <person name="Rose J.K."/>
            <person name="Sakihama Y."/>
            <person name="Salamov A.A."/>
            <person name="Savidor A."/>
            <person name="Scheuring C.F."/>
            <person name="Smith B.M."/>
            <person name="Sobral B.W."/>
            <person name="Terry A."/>
            <person name="Torto-Alalibo T.A."/>
            <person name="Win J."/>
            <person name="Xu Z."/>
            <person name="Zhang H."/>
            <person name="Grigoriev I.V."/>
            <person name="Rokhsar D.S."/>
            <person name="Boore J.L."/>
        </authorList>
    </citation>
    <scope>NUCLEOTIDE SEQUENCE [LARGE SCALE GENOMIC DNA]</scope>
    <source>
        <strain evidence="2 3">P6497</strain>
    </source>
</reference>
<proteinExistence type="predicted"/>
<dbReference type="GeneID" id="20648373"/>
<name>G5AHG9_PHYSP</name>
<evidence type="ECO:0000256" key="1">
    <source>
        <dbReference type="SAM" id="Coils"/>
    </source>
</evidence>
<dbReference type="AlphaFoldDB" id="G5AHG9"/>
<dbReference type="KEGG" id="psoj:PHYSODRAFT_342737"/>
<dbReference type="RefSeq" id="XP_009539520.1">
    <property type="nucleotide sequence ID" value="XM_009541225.1"/>
</dbReference>
<evidence type="ECO:0000313" key="3">
    <source>
        <dbReference type="Proteomes" id="UP000002640"/>
    </source>
</evidence>
<evidence type="ECO:0000313" key="2">
    <source>
        <dbReference type="EMBL" id="EGZ05011.1"/>
    </source>
</evidence>
<organism evidence="2 3">
    <name type="scientific">Phytophthora sojae (strain P6497)</name>
    <name type="common">Soybean stem and root rot agent</name>
    <name type="synonym">Phytophthora megasperma f. sp. glycines</name>
    <dbReference type="NCBI Taxonomy" id="1094619"/>
    <lineage>
        <taxon>Eukaryota</taxon>
        <taxon>Sar</taxon>
        <taxon>Stramenopiles</taxon>
        <taxon>Oomycota</taxon>
        <taxon>Peronosporomycetes</taxon>
        <taxon>Peronosporales</taxon>
        <taxon>Peronosporaceae</taxon>
        <taxon>Phytophthora</taxon>
    </lineage>
</organism>
<dbReference type="EMBL" id="JH159170">
    <property type="protein sequence ID" value="EGZ05011.1"/>
    <property type="molecule type" value="Genomic_DNA"/>
</dbReference>
<accession>G5AHG9</accession>
<gene>
    <name evidence="2" type="ORF">PHYSODRAFT_342737</name>
</gene>